<dbReference type="CDD" id="cd06223">
    <property type="entry name" value="PRTases_typeI"/>
    <property type="match status" value="1"/>
</dbReference>
<dbReference type="AlphaFoldDB" id="A0A1V4DG20"/>
<dbReference type="Pfam" id="PF09182">
    <property type="entry name" value="PuR_N"/>
    <property type="match status" value="1"/>
</dbReference>
<dbReference type="PANTHER" id="PTHR43864:SF2">
    <property type="entry name" value="PUR OPERON REPRESSOR"/>
    <property type="match status" value="1"/>
</dbReference>
<dbReference type="InterPro" id="IPR050118">
    <property type="entry name" value="Pur/Pyrimidine_PRTase"/>
</dbReference>
<dbReference type="InterPro" id="IPR036388">
    <property type="entry name" value="WH-like_DNA-bd_sf"/>
</dbReference>
<comment type="caution">
    <text evidence="8">The sequence shown here is derived from an EMBL/GenBank/DDBJ whole genome shotgun (WGS) entry which is preliminary data.</text>
</comment>
<evidence type="ECO:0000256" key="2">
    <source>
        <dbReference type="ARBA" id="ARBA00023015"/>
    </source>
</evidence>
<dbReference type="Gene3D" id="1.10.10.10">
    <property type="entry name" value="Winged helix-like DNA-binding domain superfamily/Winged helix DNA-binding domain"/>
    <property type="match status" value="1"/>
</dbReference>
<keyword evidence="4" id="KW-0804">Transcription</keyword>
<evidence type="ECO:0000259" key="6">
    <source>
        <dbReference type="Pfam" id="PF00156"/>
    </source>
</evidence>
<evidence type="ECO:0000256" key="5">
    <source>
        <dbReference type="ARBA" id="ARBA00049656"/>
    </source>
</evidence>
<dbReference type="Gene3D" id="3.40.50.2020">
    <property type="match status" value="1"/>
</dbReference>
<keyword evidence="2" id="KW-0805">Transcription regulation</keyword>
<keyword evidence="3" id="KW-0238">DNA-binding</keyword>
<evidence type="ECO:0000313" key="9">
    <source>
        <dbReference type="Proteomes" id="UP000189970"/>
    </source>
</evidence>
<dbReference type="PANTHER" id="PTHR43864">
    <property type="entry name" value="HYPOXANTHINE/GUANINE PHOSPHORIBOSYLTRANSFERASE"/>
    <property type="match status" value="1"/>
</dbReference>
<organism evidence="8 9">
    <name type="scientific">Vagococcus martis</name>
    <dbReference type="NCBI Taxonomy" id="1768210"/>
    <lineage>
        <taxon>Bacteria</taxon>
        <taxon>Bacillati</taxon>
        <taxon>Bacillota</taxon>
        <taxon>Bacilli</taxon>
        <taxon>Lactobacillales</taxon>
        <taxon>Enterococcaceae</taxon>
        <taxon>Vagococcus</taxon>
    </lineage>
</organism>
<dbReference type="GO" id="GO:0045982">
    <property type="term" value="P:negative regulation of purine nucleobase metabolic process"/>
    <property type="evidence" value="ECO:0007669"/>
    <property type="project" value="InterPro"/>
</dbReference>
<dbReference type="RefSeq" id="WP_079345912.1">
    <property type="nucleotide sequence ID" value="NZ_MVAB01000001.1"/>
</dbReference>
<dbReference type="Proteomes" id="UP000189970">
    <property type="component" value="Unassembled WGS sequence"/>
</dbReference>
<dbReference type="InterPro" id="IPR036390">
    <property type="entry name" value="WH_DNA-bd_sf"/>
</dbReference>
<evidence type="ECO:0000256" key="4">
    <source>
        <dbReference type="ARBA" id="ARBA00023163"/>
    </source>
</evidence>
<dbReference type="GO" id="GO:0003677">
    <property type="term" value="F:DNA binding"/>
    <property type="evidence" value="ECO:0007669"/>
    <property type="project" value="UniProtKB-KW"/>
</dbReference>
<sequence length="280" mass="30898">MKIKRSERLIDMTAYILNHPHTLTPLTYFVKKYESAKSSISEDLTIIKKTFKERGFGVLETVAGAAGGVIFTPSIPFSESKEMIDSLCERLSEQDRLLPGGYVYLSDLLGEPQLLKQIGQIIATQYANKNIDAVMTVATKGVPIAQAVSYYLNVPFVIVRRDSKITEGSTVSVNYVSGSSERIEKMELSKRSLKRGSRVLVVDDFMKGGGTVNGMKALIEEFEAELVGITVFAESTFSGRRMVEDYTSLICVKEVDTKTKNITVVPGNYFSVMGADAIDE</sequence>
<dbReference type="InterPro" id="IPR029057">
    <property type="entry name" value="PRTase-like"/>
</dbReference>
<dbReference type="InterPro" id="IPR010078">
    <property type="entry name" value="PurR_Bsub"/>
</dbReference>
<evidence type="ECO:0000313" key="8">
    <source>
        <dbReference type="EMBL" id="OPF87413.1"/>
    </source>
</evidence>
<evidence type="ECO:0000256" key="3">
    <source>
        <dbReference type="ARBA" id="ARBA00023125"/>
    </source>
</evidence>
<gene>
    <name evidence="8" type="ORF">BW731_03930</name>
</gene>
<dbReference type="Pfam" id="PF00156">
    <property type="entry name" value="Pribosyltran"/>
    <property type="match status" value="1"/>
</dbReference>
<dbReference type="EMBL" id="MVAB01000001">
    <property type="protein sequence ID" value="OPF87413.1"/>
    <property type="molecule type" value="Genomic_DNA"/>
</dbReference>
<name>A0A1V4DG20_9ENTE</name>
<dbReference type="InterPro" id="IPR000836">
    <property type="entry name" value="PRTase_dom"/>
</dbReference>
<comment type="similarity">
    <text evidence="5">Belongs to the purine/pyrimidine phosphoribosyltransferase family. PurR subfamily.</text>
</comment>
<dbReference type="NCBIfam" id="TIGR01743">
    <property type="entry name" value="purR_Bsub"/>
    <property type="match status" value="1"/>
</dbReference>
<evidence type="ECO:0000256" key="1">
    <source>
        <dbReference type="ARBA" id="ARBA00011738"/>
    </source>
</evidence>
<reference evidence="8 9" key="1">
    <citation type="submission" date="2017-02" db="EMBL/GenBank/DDBJ databases">
        <title>Vagococcus cremeus sp. nov., isolated from the small intestine of a marten, Martes flavigula.</title>
        <authorList>
            <person name="Tak E.J."/>
            <person name="Bae J.-W."/>
        </authorList>
    </citation>
    <scope>NUCLEOTIDE SEQUENCE [LARGE SCALE GENOMIC DNA]</scope>
    <source>
        <strain evidence="8 9">D7T301</strain>
    </source>
</reference>
<comment type="subunit">
    <text evidence="1">Homodimer.</text>
</comment>
<proteinExistence type="inferred from homology"/>
<feature type="domain" description="Phosphoribosyltransferase" evidence="6">
    <location>
        <begin position="111"/>
        <end position="255"/>
    </location>
</feature>
<dbReference type="SUPFAM" id="SSF46785">
    <property type="entry name" value="Winged helix' DNA-binding domain"/>
    <property type="match status" value="1"/>
</dbReference>
<dbReference type="GO" id="GO:0045892">
    <property type="term" value="P:negative regulation of DNA-templated transcription"/>
    <property type="evidence" value="ECO:0007669"/>
    <property type="project" value="InterPro"/>
</dbReference>
<dbReference type="SUPFAM" id="SSF53271">
    <property type="entry name" value="PRTase-like"/>
    <property type="match status" value="1"/>
</dbReference>
<evidence type="ECO:0000259" key="7">
    <source>
        <dbReference type="Pfam" id="PF09182"/>
    </source>
</evidence>
<protein>
    <submittedName>
        <fullName evidence="8">Pur operon repressor</fullName>
    </submittedName>
</protein>
<keyword evidence="9" id="KW-1185">Reference proteome</keyword>
<feature type="domain" description="Bacterial purine repressor N-terminal" evidence="7">
    <location>
        <begin position="4"/>
        <end position="73"/>
    </location>
</feature>
<dbReference type="InterPro" id="IPR015265">
    <property type="entry name" value="PuR_N"/>
</dbReference>
<accession>A0A1V4DG20</accession>